<name>H6RDM7_9BACT</name>
<evidence type="ECO:0000256" key="1">
    <source>
        <dbReference type="SAM" id="SignalP"/>
    </source>
</evidence>
<dbReference type="InterPro" id="IPR019619">
    <property type="entry name" value="DUF2490"/>
</dbReference>
<dbReference type="AlphaFoldDB" id="H6RDM7"/>
<reference evidence="2" key="2">
    <citation type="submission" date="2012-02" db="EMBL/GenBank/DDBJ databases">
        <authorList>
            <person name="Genoscope - CEA"/>
        </authorList>
    </citation>
    <scope>NUCLEOTIDE SEQUENCE</scope>
</reference>
<dbReference type="EMBL" id="FO117572">
    <property type="protein sequence ID" value="CCF99138.1"/>
    <property type="molecule type" value="Genomic_DNA"/>
</dbReference>
<evidence type="ECO:0008006" key="3">
    <source>
        <dbReference type="Google" id="ProtNLM"/>
    </source>
</evidence>
<organism evidence="2">
    <name type="scientific">uncultured Flavobacteriia bacterium</name>
    <dbReference type="NCBI Taxonomy" id="212695"/>
    <lineage>
        <taxon>Bacteria</taxon>
        <taxon>Pseudomonadati</taxon>
        <taxon>Bacteroidota</taxon>
        <taxon>Flavobacteriia</taxon>
        <taxon>environmental samples</taxon>
    </lineage>
</organism>
<proteinExistence type="predicted"/>
<dbReference type="Pfam" id="PF10677">
    <property type="entry name" value="DUF2490"/>
    <property type="match status" value="1"/>
</dbReference>
<sequence>MKLTALLLFLGISISSIGQESDHFMAWTKVGIAGDVIKKMDWSLDVSSRFDNQGVATFFPQIGIEYKLKKWFKPSVEYRFIVDRNKYGNYKSSHRINVNANFKKEIIKRLDLGLRVRYQYAFQQFGAPDTYDADFDQAFRFKPGISYDIKGSIFKPTLSSEFFYNPSFGEEGRQFSKMRFAVGTKVDLDGPHGFSVKYQFDKKFRSYKDGTRHVLAVSYEFNL</sequence>
<accession>H6RDM7</accession>
<reference evidence="2" key="1">
    <citation type="journal article" date="2012" name="Environ. Microbiol.">
        <title>Genomic content of uncultured Bacteroidetes from contrasting oceanic provinces in the North Atlantic Ocean.</title>
        <authorList>
            <person name="Gomez-Pereira P.R."/>
            <person name="Schuler M."/>
            <person name="Fuchs B.M."/>
            <person name="Bennke C."/>
            <person name="Teeling H."/>
            <person name="Waldmann J."/>
            <person name="Richter M."/>
            <person name="Barbe V."/>
            <person name="Bataille E."/>
            <person name="Glockner F.O."/>
            <person name="Amann R."/>
        </authorList>
    </citation>
    <scope>NUCLEOTIDE SEQUENCE</scope>
</reference>
<keyword evidence="1" id="KW-0732">Signal</keyword>
<feature type="signal peptide" evidence="1">
    <location>
        <begin position="1"/>
        <end position="18"/>
    </location>
</feature>
<evidence type="ECO:0000313" key="2">
    <source>
        <dbReference type="EMBL" id="CCF99138.1"/>
    </source>
</evidence>
<protein>
    <recommendedName>
        <fullName evidence="3">DUF2490 domain-containing protein</fullName>
    </recommendedName>
</protein>
<feature type="chain" id="PRO_5003606838" description="DUF2490 domain-containing protein" evidence="1">
    <location>
        <begin position="19"/>
        <end position="223"/>
    </location>
</feature>
<gene>
    <name evidence="2" type="ORF">VIS_S3ARA10004</name>
</gene>